<dbReference type="Gene3D" id="1.10.287.1080">
    <property type="entry name" value="MazG-like"/>
    <property type="match status" value="1"/>
</dbReference>
<name>A0A4Q7TN82_9MICO</name>
<dbReference type="GO" id="GO:0047429">
    <property type="term" value="F:nucleoside triphosphate diphosphatase activity"/>
    <property type="evidence" value="ECO:0007669"/>
    <property type="project" value="TreeGrafter"/>
</dbReference>
<dbReference type="Pfam" id="PF03819">
    <property type="entry name" value="MazG"/>
    <property type="match status" value="1"/>
</dbReference>
<keyword evidence="3" id="KW-0378">Hydrolase</keyword>
<dbReference type="NCBIfam" id="TIGR00444">
    <property type="entry name" value="mazG"/>
    <property type="match status" value="1"/>
</dbReference>
<gene>
    <name evidence="3" type="ORF">EV140_0815</name>
</gene>
<dbReference type="GO" id="GO:0046061">
    <property type="term" value="P:dATP catabolic process"/>
    <property type="evidence" value="ECO:0007669"/>
    <property type="project" value="TreeGrafter"/>
</dbReference>
<dbReference type="EMBL" id="SGXT01000013">
    <property type="protein sequence ID" value="RZT62294.1"/>
    <property type="molecule type" value="Genomic_DNA"/>
</dbReference>
<accession>A0A4Q7TN82</accession>
<dbReference type="InterPro" id="IPR004518">
    <property type="entry name" value="MazG-like_dom"/>
</dbReference>
<dbReference type="GO" id="GO:0046047">
    <property type="term" value="P:TTP catabolic process"/>
    <property type="evidence" value="ECO:0007669"/>
    <property type="project" value="TreeGrafter"/>
</dbReference>
<reference evidence="3 4" key="1">
    <citation type="journal article" date="2015" name="Stand. Genomic Sci.">
        <title>Genomic Encyclopedia of Bacterial and Archaeal Type Strains, Phase III: the genomes of soil and plant-associated and newly described type strains.</title>
        <authorList>
            <person name="Whitman W.B."/>
            <person name="Woyke T."/>
            <person name="Klenk H.P."/>
            <person name="Zhou Y."/>
            <person name="Lilburn T.G."/>
            <person name="Beck B.J."/>
            <person name="De Vos P."/>
            <person name="Vandamme P."/>
            <person name="Eisen J.A."/>
            <person name="Garrity G."/>
            <person name="Hugenholtz P."/>
            <person name="Kyrpides N.C."/>
        </authorList>
    </citation>
    <scope>NUCLEOTIDE SEQUENCE [LARGE SCALE GENOMIC DNA]</scope>
    <source>
        <strain evidence="3 4">AC4r</strain>
    </source>
</reference>
<dbReference type="InterPro" id="IPR048015">
    <property type="entry name" value="NTP-PPase_MazG-like_N"/>
</dbReference>
<dbReference type="PANTHER" id="PTHR30522:SF0">
    <property type="entry name" value="NUCLEOSIDE TRIPHOSPHATE PYROPHOSPHOHYDROLASE"/>
    <property type="match status" value="1"/>
</dbReference>
<sequence length="252" mass="27368">MAMSDPAPESSPHPSPHPSPDRRAQLTPEPHPELDRLIAVMAHLRAPGGCAWDAEQTHTSLAKYLIEESHELVEAIEHGTRDDILEELGDVLYQVLFHADIAAADPDAPFTIDDVARVSAEKMIGRHPHVFGDVTADTAEEVSANWEQWKRQEKPARTSSLDGLPVALPTLVRAEKVLGRAERIGITPTDAPTTGSPETLADETALGHYLLALVADARARGLDADRALRAAVREVEDRIRASETQSAPAHPE</sequence>
<dbReference type="GO" id="GO:0006950">
    <property type="term" value="P:response to stress"/>
    <property type="evidence" value="ECO:0007669"/>
    <property type="project" value="UniProtKB-ARBA"/>
</dbReference>
<dbReference type="GO" id="GO:0006203">
    <property type="term" value="P:dGTP catabolic process"/>
    <property type="evidence" value="ECO:0007669"/>
    <property type="project" value="TreeGrafter"/>
</dbReference>
<feature type="compositionally biased region" description="Basic and acidic residues" evidence="1">
    <location>
        <begin position="19"/>
        <end position="28"/>
    </location>
</feature>
<dbReference type="FunFam" id="1.10.287.1080:FF:000001">
    <property type="entry name" value="Nucleoside triphosphate pyrophosphohydrolase"/>
    <property type="match status" value="1"/>
</dbReference>
<dbReference type="PANTHER" id="PTHR30522">
    <property type="entry name" value="NUCLEOSIDE TRIPHOSPHATE PYROPHOSPHOHYDROLASE"/>
    <property type="match status" value="1"/>
</dbReference>
<feature type="compositionally biased region" description="Pro residues" evidence="1">
    <location>
        <begin position="9"/>
        <end position="18"/>
    </location>
</feature>
<dbReference type="RefSeq" id="WP_241971284.1">
    <property type="nucleotide sequence ID" value="NZ_SGXT01000013.1"/>
</dbReference>
<comment type="caution">
    <text evidence="3">The sequence shown here is derived from an EMBL/GenBank/DDBJ whole genome shotgun (WGS) entry which is preliminary data.</text>
</comment>
<dbReference type="CDD" id="cd11528">
    <property type="entry name" value="NTP-PPase_MazG_Nterm"/>
    <property type="match status" value="1"/>
</dbReference>
<protein>
    <submittedName>
        <fullName evidence="3">XTP/dITP diphosphohydrolase</fullName>
    </submittedName>
</protein>
<dbReference type="GO" id="GO:0046052">
    <property type="term" value="P:UTP catabolic process"/>
    <property type="evidence" value="ECO:0007669"/>
    <property type="project" value="TreeGrafter"/>
</dbReference>
<dbReference type="GO" id="GO:0046076">
    <property type="term" value="P:dTTP catabolic process"/>
    <property type="evidence" value="ECO:0007669"/>
    <property type="project" value="TreeGrafter"/>
</dbReference>
<evidence type="ECO:0000313" key="3">
    <source>
        <dbReference type="EMBL" id="RZT62294.1"/>
    </source>
</evidence>
<feature type="region of interest" description="Disordered" evidence="1">
    <location>
        <begin position="1"/>
        <end position="28"/>
    </location>
</feature>
<dbReference type="AlphaFoldDB" id="A0A4Q7TN82"/>
<evidence type="ECO:0000259" key="2">
    <source>
        <dbReference type="Pfam" id="PF03819"/>
    </source>
</evidence>
<dbReference type="Proteomes" id="UP000292408">
    <property type="component" value="Unassembled WGS sequence"/>
</dbReference>
<feature type="domain" description="NTP pyrophosphohydrolase MazG-like" evidence="2">
    <location>
        <begin position="56"/>
        <end position="131"/>
    </location>
</feature>
<dbReference type="SUPFAM" id="SSF101386">
    <property type="entry name" value="all-alpha NTP pyrophosphatases"/>
    <property type="match status" value="1"/>
</dbReference>
<evidence type="ECO:0000313" key="4">
    <source>
        <dbReference type="Proteomes" id="UP000292408"/>
    </source>
</evidence>
<proteinExistence type="predicted"/>
<organism evidence="3 4">
    <name type="scientific">Microcella alkaliphila</name>
    <dbReference type="NCBI Taxonomy" id="279828"/>
    <lineage>
        <taxon>Bacteria</taxon>
        <taxon>Bacillati</taxon>
        <taxon>Actinomycetota</taxon>
        <taxon>Actinomycetes</taxon>
        <taxon>Micrococcales</taxon>
        <taxon>Microbacteriaceae</taxon>
        <taxon>Microcella</taxon>
    </lineage>
</organism>
<dbReference type="GO" id="GO:0046081">
    <property type="term" value="P:dUTP catabolic process"/>
    <property type="evidence" value="ECO:0007669"/>
    <property type="project" value="TreeGrafter"/>
</dbReference>
<keyword evidence="4" id="KW-1185">Reference proteome</keyword>
<evidence type="ECO:0000256" key="1">
    <source>
        <dbReference type="SAM" id="MobiDB-lite"/>
    </source>
</evidence>
<dbReference type="InterPro" id="IPR011551">
    <property type="entry name" value="NTP_PyrPHydrolase_MazG"/>
</dbReference>